<name>A0A3G8QTS3_9EURY</name>
<dbReference type="AlphaFoldDB" id="A0A3G8QTS3"/>
<dbReference type="EMBL" id="CP034145">
    <property type="protein sequence ID" value="AZH25856.1"/>
    <property type="molecule type" value="Genomic_DNA"/>
</dbReference>
<organism evidence="1 2">
    <name type="scientific">Haloplanus aerogenes</name>
    <dbReference type="NCBI Taxonomy" id="660522"/>
    <lineage>
        <taxon>Archaea</taxon>
        <taxon>Methanobacteriati</taxon>
        <taxon>Methanobacteriota</taxon>
        <taxon>Stenosarchaea group</taxon>
        <taxon>Halobacteria</taxon>
        <taxon>Halobacteriales</taxon>
        <taxon>Haloferacaceae</taxon>
        <taxon>Haloplanus</taxon>
    </lineage>
</organism>
<dbReference type="RefSeq" id="WP_121919389.1">
    <property type="nucleotide sequence ID" value="NZ_REFS01000001.1"/>
</dbReference>
<evidence type="ECO:0000313" key="2">
    <source>
        <dbReference type="Proteomes" id="UP000282007"/>
    </source>
</evidence>
<reference evidence="1 2" key="1">
    <citation type="submission" date="2018-07" db="EMBL/GenBank/DDBJ databases">
        <title>Genome sequences of Haloplanus aerogenes JCM 16430T.</title>
        <authorList>
            <person name="Kim Y.B."/>
            <person name="Roh S.W."/>
        </authorList>
    </citation>
    <scope>NUCLEOTIDE SEQUENCE [LARGE SCALE GENOMIC DNA]</scope>
    <source>
        <strain evidence="1 2">JCM 16430</strain>
    </source>
</reference>
<gene>
    <name evidence="1" type="ORF">DU502_10915</name>
</gene>
<dbReference type="KEGG" id="haer:DU502_10915"/>
<dbReference type="PROSITE" id="PS51257">
    <property type="entry name" value="PROKAR_LIPOPROTEIN"/>
    <property type="match status" value="1"/>
</dbReference>
<dbReference type="Proteomes" id="UP000282007">
    <property type="component" value="Chromosome"/>
</dbReference>
<keyword evidence="2" id="KW-1185">Reference proteome</keyword>
<evidence type="ECO:0000313" key="1">
    <source>
        <dbReference type="EMBL" id="AZH25856.1"/>
    </source>
</evidence>
<proteinExistence type="predicted"/>
<accession>A0A3G8QTS3</accession>
<sequence>MTRRPASVLLAMVVVLAGCMGPVAPSDGTPTPTADRAYPEGAGPNHIDFSALDADNERVEYSPRAHWASYAIVYTAPAERRLVEGNYSIDSTTGAIIGERWNDATVYINGSTYAFVQPAASVPEHERERFESDDSFVYHEATDAYYRYDRHYGSVAPTNIGRHPDLLEAYTWEATDTTTHHGVPVITYRATGSRADTRAPPIVDGTLRLGAEDGVVYAFNITVDADERYHYTYAVKPAPFPEHEWVDRARELSADNTTAAG</sequence>
<protein>
    <submittedName>
        <fullName evidence="1">Uncharacterized protein</fullName>
    </submittedName>
</protein>